<organism evidence="7 8">
    <name type="scientific">Dunaliella salina</name>
    <name type="common">Green alga</name>
    <name type="synonym">Protococcus salinus</name>
    <dbReference type="NCBI Taxonomy" id="3046"/>
    <lineage>
        <taxon>Eukaryota</taxon>
        <taxon>Viridiplantae</taxon>
        <taxon>Chlorophyta</taxon>
        <taxon>core chlorophytes</taxon>
        <taxon>Chlorophyceae</taxon>
        <taxon>CS clade</taxon>
        <taxon>Chlamydomonadales</taxon>
        <taxon>Dunaliellaceae</taxon>
        <taxon>Dunaliella</taxon>
    </lineage>
</organism>
<dbReference type="Pfam" id="PF01716">
    <property type="entry name" value="MSP"/>
    <property type="match status" value="1"/>
</dbReference>
<evidence type="ECO:0000256" key="3">
    <source>
        <dbReference type="ARBA" id="ARBA00022531"/>
    </source>
</evidence>
<accession>A0ABQ7GID4</accession>
<keyword evidence="5" id="KW-0472">Membrane</keyword>
<reference evidence="7" key="1">
    <citation type="submission" date="2017-08" db="EMBL/GenBank/DDBJ databases">
        <authorList>
            <person name="Polle J.E."/>
            <person name="Barry K."/>
            <person name="Cushman J."/>
            <person name="Schmutz J."/>
            <person name="Tran D."/>
            <person name="Hathwaick L.T."/>
            <person name="Yim W.C."/>
            <person name="Jenkins J."/>
            <person name="Mckie-Krisberg Z.M."/>
            <person name="Prochnik S."/>
            <person name="Lindquist E."/>
            <person name="Dockter R.B."/>
            <person name="Adam C."/>
            <person name="Molina H."/>
            <person name="Bunkerborg J."/>
            <person name="Jin E."/>
            <person name="Buchheim M."/>
            <person name="Magnuson J."/>
        </authorList>
    </citation>
    <scope>NUCLEOTIDE SEQUENCE</scope>
    <source>
        <strain evidence="7">CCAP 19/18</strain>
    </source>
</reference>
<dbReference type="Gene3D" id="3.30.2050.10">
    <property type="entry name" value="photosynthetic oxygen evolving center domain"/>
    <property type="match status" value="1"/>
</dbReference>
<protein>
    <submittedName>
        <fullName evidence="7">Subunit of oxygen evolving complex of photosystem II</fullName>
    </submittedName>
</protein>
<dbReference type="Gene3D" id="2.40.160.30">
    <property type="entry name" value="Photosystem II, cytochrome c-550 precursor"/>
    <property type="match status" value="1"/>
</dbReference>
<evidence type="ECO:0000256" key="6">
    <source>
        <dbReference type="ARBA" id="ARBA00023276"/>
    </source>
</evidence>
<comment type="subcellular location">
    <subcellularLocation>
        <location evidence="1">Membrane</location>
    </subcellularLocation>
</comment>
<keyword evidence="4" id="KW-0793">Thylakoid</keyword>
<dbReference type="SUPFAM" id="SSF56925">
    <property type="entry name" value="OMPA-like"/>
    <property type="match status" value="1"/>
</dbReference>
<evidence type="ECO:0000313" key="8">
    <source>
        <dbReference type="Proteomes" id="UP000815325"/>
    </source>
</evidence>
<dbReference type="InterPro" id="IPR011250">
    <property type="entry name" value="OMP/PagP_B-barrel"/>
</dbReference>
<gene>
    <name evidence="7" type="ORF">DUNSADRAFT_8965</name>
</gene>
<dbReference type="Proteomes" id="UP000815325">
    <property type="component" value="Unassembled WGS sequence"/>
</dbReference>
<proteinExistence type="inferred from homology"/>
<evidence type="ECO:0000256" key="1">
    <source>
        <dbReference type="ARBA" id="ARBA00004370"/>
    </source>
</evidence>
<keyword evidence="6" id="KW-0604">Photosystem II</keyword>
<dbReference type="PANTHER" id="PTHR34058">
    <property type="entry name" value="OXYGEN-EVOLVING ENHANCER PROTEIN 1-2, CHLOROPLASTIC"/>
    <property type="match status" value="1"/>
</dbReference>
<name>A0ABQ7GID4_DUNSA</name>
<evidence type="ECO:0000313" key="7">
    <source>
        <dbReference type="EMBL" id="KAF5834379.1"/>
    </source>
</evidence>
<comment type="caution">
    <text evidence="7">The sequence shown here is derived from an EMBL/GenBank/DDBJ whole genome shotgun (WGS) entry which is preliminary data.</text>
</comment>
<dbReference type="InterPro" id="IPR002628">
    <property type="entry name" value="PsbO"/>
</dbReference>
<evidence type="ECO:0000256" key="4">
    <source>
        <dbReference type="ARBA" id="ARBA00023078"/>
    </source>
</evidence>
<comment type="similarity">
    <text evidence="2">Belongs to the PsbO family.</text>
</comment>
<dbReference type="EMBL" id="MU069760">
    <property type="protein sequence ID" value="KAF5834379.1"/>
    <property type="molecule type" value="Genomic_DNA"/>
</dbReference>
<keyword evidence="8" id="KW-1185">Reference proteome</keyword>
<sequence length="302" mass="32255">MAATMMKCNSPAVLKGAGARQPPARAAPVCKASARESFGQLAASTLAATSLLAGAPMLPAANALTYDELQGLTYLQVKGTGIANTCPTVDFGTTDTSAMQPGEYKLENFCMEPTSFTVKEEDARGREEFVQTKLLTRLTYGLSGMEGHVKIGEDGNVRFHEEEGMDYAATTVRLPGGEYVPFLFTIKDFDGQGTLDSFSGDFTVPSYRGSTFMDPKGRGGATGYDHALALPARMDDDDMQRTNNKQITPGRGSAVFSVAKADTETGEIAGVFESIQPTDTEMGAHPPKDLKVTGLWYGQLTQ</sequence>
<evidence type="ECO:0000256" key="2">
    <source>
        <dbReference type="ARBA" id="ARBA00009838"/>
    </source>
</evidence>
<keyword evidence="3" id="KW-0602">Photosynthesis</keyword>
<evidence type="ECO:0000256" key="5">
    <source>
        <dbReference type="ARBA" id="ARBA00023136"/>
    </source>
</evidence>